<keyword evidence="4" id="KW-0547">Nucleotide-binding</keyword>
<keyword evidence="8" id="KW-0812">Transmembrane</keyword>
<dbReference type="InterPro" id="IPR004358">
    <property type="entry name" value="Sig_transdc_His_kin-like_C"/>
</dbReference>
<sequence length="383" mass="44485">MITEMVLTIALSGSLGLNVWLWRKRRKDEKKTRFLLEAIDNGDYNFRFSQESKNKNDRQMNTYLNKIRDILSHAREEQIEKERFYEYILDSVDTGILLIDEEHGYVRQCNQAARKMLKRTSITYVKQIEDNLRRFSTRHSYTILKGKRMLIIGFNDIHGELVNQEIDAWIKLIRVLTHEIMNTITPIISLSTTLLPQSKGEMKEGLTVINKTSRELISFVENYRKFTHVPQPQPKIFYLKAFLNRQIQLCATMLSTETDADEIIRLNVRPEKLMVYADETLIARVISNLLKNALEATYNKQRKEIVINAFSDENENVIIDITDNGEKIDPEIAAHVFVPFFTTKKTGNGIGLPLSRQIMRANNGMLELADNDSGKVTFRLTFM</sequence>
<dbReference type="STRING" id="688246.Premu_0907"/>
<evidence type="ECO:0000256" key="8">
    <source>
        <dbReference type="SAM" id="Phobius"/>
    </source>
</evidence>
<dbReference type="EC" id="2.7.13.3" evidence="2"/>
<dbReference type="InterPro" id="IPR035965">
    <property type="entry name" value="PAS-like_dom_sf"/>
</dbReference>
<dbReference type="Proteomes" id="UP000002772">
    <property type="component" value="Unassembled WGS sequence"/>
</dbReference>
<dbReference type="Pfam" id="PF13188">
    <property type="entry name" value="PAS_8"/>
    <property type="match status" value="1"/>
</dbReference>
<dbReference type="InterPro" id="IPR003594">
    <property type="entry name" value="HATPase_dom"/>
</dbReference>
<keyword evidence="11" id="KW-1185">Reference proteome</keyword>
<keyword evidence="8" id="KW-1133">Transmembrane helix</keyword>
<dbReference type="RefSeq" id="WP_007573440.1">
    <property type="nucleotide sequence ID" value="NZ_BPTS01000001.1"/>
</dbReference>
<dbReference type="Gene3D" id="3.30.565.10">
    <property type="entry name" value="Histidine kinase-like ATPase, C-terminal domain"/>
    <property type="match status" value="1"/>
</dbReference>
<evidence type="ECO:0000256" key="1">
    <source>
        <dbReference type="ARBA" id="ARBA00000085"/>
    </source>
</evidence>
<dbReference type="Gene3D" id="3.30.450.20">
    <property type="entry name" value="PAS domain"/>
    <property type="match status" value="1"/>
</dbReference>
<keyword evidence="8" id="KW-0472">Membrane</keyword>
<dbReference type="GO" id="GO:0004673">
    <property type="term" value="F:protein histidine kinase activity"/>
    <property type="evidence" value="ECO:0007669"/>
    <property type="project" value="UniProtKB-EC"/>
</dbReference>
<dbReference type="InterPro" id="IPR005467">
    <property type="entry name" value="His_kinase_dom"/>
</dbReference>
<dbReference type="CDD" id="cd00075">
    <property type="entry name" value="HATPase"/>
    <property type="match status" value="1"/>
</dbReference>
<evidence type="ECO:0000256" key="4">
    <source>
        <dbReference type="ARBA" id="ARBA00022741"/>
    </source>
</evidence>
<dbReference type="InterPro" id="IPR036890">
    <property type="entry name" value="HATPase_C_sf"/>
</dbReference>
<evidence type="ECO:0000313" key="10">
    <source>
        <dbReference type="EMBL" id="EGN56363.1"/>
    </source>
</evidence>
<feature type="domain" description="Histidine kinase" evidence="9">
    <location>
        <begin position="175"/>
        <end position="383"/>
    </location>
</feature>
<dbReference type="GO" id="GO:0005524">
    <property type="term" value="F:ATP binding"/>
    <property type="evidence" value="ECO:0007669"/>
    <property type="project" value="UniProtKB-KW"/>
</dbReference>
<evidence type="ECO:0000256" key="5">
    <source>
        <dbReference type="ARBA" id="ARBA00022777"/>
    </source>
</evidence>
<keyword evidence="7" id="KW-0902">Two-component regulatory system</keyword>
<protein>
    <recommendedName>
        <fullName evidence="2">histidine kinase</fullName>
        <ecNumber evidence="2">2.7.13.3</ecNumber>
    </recommendedName>
</protein>
<evidence type="ECO:0000256" key="2">
    <source>
        <dbReference type="ARBA" id="ARBA00012438"/>
    </source>
</evidence>
<dbReference type="InterPro" id="IPR000014">
    <property type="entry name" value="PAS"/>
</dbReference>
<dbReference type="PANTHER" id="PTHR43065">
    <property type="entry name" value="SENSOR HISTIDINE KINASE"/>
    <property type="match status" value="1"/>
</dbReference>
<evidence type="ECO:0000313" key="11">
    <source>
        <dbReference type="Proteomes" id="UP000002772"/>
    </source>
</evidence>
<name>F8N7D6_9BACT</name>
<dbReference type="SMART" id="SM00387">
    <property type="entry name" value="HATPase_c"/>
    <property type="match status" value="1"/>
</dbReference>
<gene>
    <name evidence="10" type="ORF">Premu_0907</name>
</gene>
<evidence type="ECO:0000256" key="7">
    <source>
        <dbReference type="ARBA" id="ARBA00023012"/>
    </source>
</evidence>
<evidence type="ECO:0000259" key="9">
    <source>
        <dbReference type="PROSITE" id="PS50109"/>
    </source>
</evidence>
<keyword evidence="6" id="KW-0067">ATP-binding</keyword>
<dbReference type="SUPFAM" id="SSF55874">
    <property type="entry name" value="ATPase domain of HSP90 chaperone/DNA topoisomerase II/histidine kinase"/>
    <property type="match status" value="1"/>
</dbReference>
<dbReference type="Pfam" id="PF02518">
    <property type="entry name" value="HATPase_c"/>
    <property type="match status" value="1"/>
</dbReference>
<dbReference type="EMBL" id="GL945017">
    <property type="protein sequence ID" value="EGN56363.1"/>
    <property type="molecule type" value="Genomic_DNA"/>
</dbReference>
<dbReference type="HOGENOM" id="CLU_000445_114_4_10"/>
<evidence type="ECO:0000256" key="6">
    <source>
        <dbReference type="ARBA" id="ARBA00022840"/>
    </source>
</evidence>
<dbReference type="PROSITE" id="PS50109">
    <property type="entry name" value="HIS_KIN"/>
    <property type="match status" value="1"/>
</dbReference>
<dbReference type="PRINTS" id="PR00344">
    <property type="entry name" value="BCTRLSENSOR"/>
</dbReference>
<dbReference type="GO" id="GO:0000160">
    <property type="term" value="P:phosphorelay signal transduction system"/>
    <property type="evidence" value="ECO:0007669"/>
    <property type="project" value="UniProtKB-KW"/>
</dbReference>
<accession>F8N7D6</accession>
<feature type="transmembrane region" description="Helical" evidence="8">
    <location>
        <begin position="6"/>
        <end position="23"/>
    </location>
</feature>
<keyword evidence="3" id="KW-0808">Transferase</keyword>
<comment type="catalytic activity">
    <reaction evidence="1">
        <text>ATP + protein L-histidine = ADP + protein N-phospho-L-histidine.</text>
        <dbReference type="EC" id="2.7.13.3"/>
    </reaction>
</comment>
<keyword evidence="5 10" id="KW-0418">Kinase</keyword>
<dbReference type="AlphaFoldDB" id="F8N7D6"/>
<proteinExistence type="predicted"/>
<dbReference type="SUPFAM" id="SSF55785">
    <property type="entry name" value="PYP-like sensor domain (PAS domain)"/>
    <property type="match status" value="1"/>
</dbReference>
<dbReference type="PANTHER" id="PTHR43065:SF46">
    <property type="entry name" value="C4-DICARBOXYLATE TRANSPORT SENSOR PROTEIN DCTB"/>
    <property type="match status" value="1"/>
</dbReference>
<dbReference type="eggNOG" id="COG5000">
    <property type="taxonomic scope" value="Bacteria"/>
</dbReference>
<evidence type="ECO:0000256" key="3">
    <source>
        <dbReference type="ARBA" id="ARBA00022679"/>
    </source>
</evidence>
<reference evidence="11" key="1">
    <citation type="journal article" date="2011" name="Stand. Genomic Sci.">
        <title>Non-contiguous finished genome sequence of the opportunistic oral pathogen Prevotella multisaccharivorax type strain (PPPA20).</title>
        <authorList>
            <person name="Pati A."/>
            <person name="Gronow S."/>
            <person name="Lu M."/>
            <person name="Lapidus A."/>
            <person name="Nolan M."/>
            <person name="Lucas S."/>
            <person name="Hammon N."/>
            <person name="Deshpande S."/>
            <person name="Cheng J.F."/>
            <person name="Tapia R."/>
            <person name="Han C."/>
            <person name="Goodwin L."/>
            <person name="Pitluck S."/>
            <person name="Liolios K."/>
            <person name="Pagani I."/>
            <person name="Mavromatis K."/>
            <person name="Mikhailova N."/>
            <person name="Huntemann M."/>
            <person name="Chen A."/>
            <person name="Palaniappan K."/>
            <person name="Land M."/>
            <person name="Hauser L."/>
            <person name="Detter J.C."/>
            <person name="Brambilla E.M."/>
            <person name="Rohde M."/>
            <person name="Goker M."/>
            <person name="Woyke T."/>
            <person name="Bristow J."/>
            <person name="Eisen J.A."/>
            <person name="Markowitz V."/>
            <person name="Hugenholtz P."/>
            <person name="Kyrpides N.C."/>
            <person name="Klenk H.P."/>
            <person name="Ivanova N."/>
        </authorList>
    </citation>
    <scope>NUCLEOTIDE SEQUENCE [LARGE SCALE GENOMIC DNA]</scope>
    <source>
        <strain evidence="11">DSM 17128</strain>
    </source>
</reference>
<organism evidence="10 11">
    <name type="scientific">Hallella multisaccharivorax DSM 17128</name>
    <dbReference type="NCBI Taxonomy" id="688246"/>
    <lineage>
        <taxon>Bacteria</taxon>
        <taxon>Pseudomonadati</taxon>
        <taxon>Bacteroidota</taxon>
        <taxon>Bacteroidia</taxon>
        <taxon>Bacteroidales</taxon>
        <taxon>Prevotellaceae</taxon>
        <taxon>Hallella</taxon>
    </lineage>
</organism>